<dbReference type="SMART" id="SM00304">
    <property type="entry name" value="HAMP"/>
    <property type="match status" value="1"/>
</dbReference>
<dbReference type="InterPro" id="IPR005467">
    <property type="entry name" value="His_kinase_dom"/>
</dbReference>
<dbReference type="Pfam" id="PF00672">
    <property type="entry name" value="HAMP"/>
    <property type="match status" value="1"/>
</dbReference>
<keyword evidence="9" id="KW-0418">Kinase</keyword>
<dbReference type="EC" id="2.7.13.3" evidence="3"/>
<dbReference type="RefSeq" id="WP_035127611.1">
    <property type="nucleotide sequence ID" value="NZ_JRHH01000005.1"/>
</dbReference>
<dbReference type="PANTHER" id="PTHR45528:SF1">
    <property type="entry name" value="SENSOR HISTIDINE KINASE CPXA"/>
    <property type="match status" value="1"/>
</dbReference>
<keyword evidence="18" id="KW-1185">Reference proteome</keyword>
<keyword evidence="10" id="KW-0067">ATP-binding</keyword>
<comment type="catalytic activity">
    <reaction evidence="1">
        <text>ATP + protein L-histidine = ADP + protein N-phospho-L-histidine.</text>
        <dbReference type="EC" id="2.7.13.3"/>
    </reaction>
</comment>
<dbReference type="InterPro" id="IPR050398">
    <property type="entry name" value="HssS/ArlS-like"/>
</dbReference>
<keyword evidence="12" id="KW-0902">Two-component regulatory system</keyword>
<dbReference type="InterPro" id="IPR036890">
    <property type="entry name" value="HATPase_C_sf"/>
</dbReference>
<evidence type="ECO:0000256" key="3">
    <source>
        <dbReference type="ARBA" id="ARBA00012438"/>
    </source>
</evidence>
<evidence type="ECO:0000256" key="12">
    <source>
        <dbReference type="ARBA" id="ARBA00023012"/>
    </source>
</evidence>
<dbReference type="SMART" id="SM00387">
    <property type="entry name" value="HATPase_c"/>
    <property type="match status" value="1"/>
</dbReference>
<evidence type="ECO:0000256" key="11">
    <source>
        <dbReference type="ARBA" id="ARBA00022989"/>
    </source>
</evidence>
<dbReference type="PROSITE" id="PS50885">
    <property type="entry name" value="HAMP"/>
    <property type="match status" value="1"/>
</dbReference>
<evidence type="ECO:0000313" key="18">
    <source>
        <dbReference type="Proteomes" id="UP000029554"/>
    </source>
</evidence>
<dbReference type="SUPFAM" id="SSF47384">
    <property type="entry name" value="Homodimeric domain of signal transducing histidine kinase"/>
    <property type="match status" value="1"/>
</dbReference>
<evidence type="ECO:0000256" key="2">
    <source>
        <dbReference type="ARBA" id="ARBA00004651"/>
    </source>
</evidence>
<keyword evidence="13 14" id="KW-0472">Membrane</keyword>
<evidence type="ECO:0000256" key="13">
    <source>
        <dbReference type="ARBA" id="ARBA00023136"/>
    </source>
</evidence>
<keyword evidence="7 14" id="KW-0812">Transmembrane</keyword>
<protein>
    <recommendedName>
        <fullName evidence="3">histidine kinase</fullName>
        <ecNumber evidence="3">2.7.13.3</ecNumber>
    </recommendedName>
</protein>
<accession>A0A095SR42</accession>
<reference evidence="17 18" key="1">
    <citation type="submission" date="2014-09" db="EMBL/GenBank/DDBJ databases">
        <title>Whole Genome Shotgun of Flavobacterium aquatile LMG 4008.</title>
        <authorList>
            <person name="Gale A.N."/>
            <person name="Pipes S.E."/>
            <person name="Newman J.D."/>
        </authorList>
    </citation>
    <scope>NUCLEOTIDE SEQUENCE [LARGE SCALE GENOMIC DNA]</scope>
    <source>
        <strain evidence="17 18">LMG 4008</strain>
    </source>
</reference>
<keyword evidence="11 14" id="KW-1133">Transmembrane helix</keyword>
<name>A0A095SR42_9FLAO</name>
<evidence type="ECO:0000256" key="8">
    <source>
        <dbReference type="ARBA" id="ARBA00022741"/>
    </source>
</evidence>
<feature type="domain" description="Histidine kinase" evidence="15">
    <location>
        <begin position="237"/>
        <end position="454"/>
    </location>
</feature>
<organism evidence="17 18">
    <name type="scientific">Flavobacterium aquatile LMG 4008 = ATCC 11947</name>
    <dbReference type="NCBI Taxonomy" id="1453498"/>
    <lineage>
        <taxon>Bacteria</taxon>
        <taxon>Pseudomonadati</taxon>
        <taxon>Bacteroidota</taxon>
        <taxon>Flavobacteriia</taxon>
        <taxon>Flavobacteriales</taxon>
        <taxon>Flavobacteriaceae</taxon>
        <taxon>Flavobacterium</taxon>
    </lineage>
</organism>
<feature type="domain" description="HAMP" evidence="16">
    <location>
        <begin position="176"/>
        <end position="229"/>
    </location>
</feature>
<evidence type="ECO:0000256" key="9">
    <source>
        <dbReference type="ARBA" id="ARBA00022777"/>
    </source>
</evidence>
<dbReference type="InterPro" id="IPR003661">
    <property type="entry name" value="HisK_dim/P_dom"/>
</dbReference>
<dbReference type="Gene3D" id="3.30.565.10">
    <property type="entry name" value="Histidine kinase-like ATPase, C-terminal domain"/>
    <property type="match status" value="1"/>
</dbReference>
<dbReference type="CDD" id="cd06225">
    <property type="entry name" value="HAMP"/>
    <property type="match status" value="1"/>
</dbReference>
<comment type="caution">
    <text evidence="17">The sequence shown here is derived from an EMBL/GenBank/DDBJ whole genome shotgun (WGS) entry which is preliminary data.</text>
</comment>
<evidence type="ECO:0000256" key="1">
    <source>
        <dbReference type="ARBA" id="ARBA00000085"/>
    </source>
</evidence>
<feature type="transmembrane region" description="Helical" evidence="14">
    <location>
        <begin position="7"/>
        <end position="30"/>
    </location>
</feature>
<dbReference type="Gene3D" id="1.10.287.130">
    <property type="match status" value="1"/>
</dbReference>
<evidence type="ECO:0000256" key="14">
    <source>
        <dbReference type="SAM" id="Phobius"/>
    </source>
</evidence>
<evidence type="ECO:0000256" key="4">
    <source>
        <dbReference type="ARBA" id="ARBA00022475"/>
    </source>
</evidence>
<dbReference type="InterPro" id="IPR003660">
    <property type="entry name" value="HAMP_dom"/>
</dbReference>
<dbReference type="Gene3D" id="6.10.340.10">
    <property type="match status" value="1"/>
</dbReference>
<dbReference type="PROSITE" id="PS50109">
    <property type="entry name" value="HIS_KIN"/>
    <property type="match status" value="1"/>
</dbReference>
<dbReference type="GO" id="GO:0005524">
    <property type="term" value="F:ATP binding"/>
    <property type="evidence" value="ECO:0007669"/>
    <property type="project" value="UniProtKB-KW"/>
</dbReference>
<dbReference type="AlphaFoldDB" id="A0A095SR42"/>
<evidence type="ECO:0000313" key="17">
    <source>
        <dbReference type="EMBL" id="KGD67091.1"/>
    </source>
</evidence>
<dbReference type="InterPro" id="IPR003594">
    <property type="entry name" value="HATPase_dom"/>
</dbReference>
<evidence type="ECO:0000256" key="5">
    <source>
        <dbReference type="ARBA" id="ARBA00022553"/>
    </source>
</evidence>
<keyword evidence="6" id="KW-0808">Transferase</keyword>
<dbReference type="PRINTS" id="PR00344">
    <property type="entry name" value="BCTRLSENSOR"/>
</dbReference>
<dbReference type="SUPFAM" id="SSF55874">
    <property type="entry name" value="ATPase domain of HSP90 chaperone/DNA topoisomerase II/histidine kinase"/>
    <property type="match status" value="1"/>
</dbReference>
<gene>
    <name evidence="17" type="ORF">LG45_12755</name>
</gene>
<keyword evidence="4" id="KW-1003">Cell membrane</keyword>
<dbReference type="SMART" id="SM00388">
    <property type="entry name" value="HisKA"/>
    <property type="match status" value="1"/>
</dbReference>
<dbReference type="GO" id="GO:0005886">
    <property type="term" value="C:plasma membrane"/>
    <property type="evidence" value="ECO:0007669"/>
    <property type="project" value="UniProtKB-SubCell"/>
</dbReference>
<dbReference type="STRING" id="1453498.LG45_12755"/>
<keyword evidence="8" id="KW-0547">Nucleotide-binding</keyword>
<dbReference type="InterPro" id="IPR004358">
    <property type="entry name" value="Sig_transdc_His_kin-like_C"/>
</dbReference>
<proteinExistence type="predicted"/>
<keyword evidence="5" id="KW-0597">Phosphoprotein</keyword>
<evidence type="ECO:0000256" key="6">
    <source>
        <dbReference type="ARBA" id="ARBA00022679"/>
    </source>
</evidence>
<dbReference type="SUPFAM" id="SSF158472">
    <property type="entry name" value="HAMP domain-like"/>
    <property type="match status" value="1"/>
</dbReference>
<evidence type="ECO:0000256" key="7">
    <source>
        <dbReference type="ARBA" id="ARBA00022692"/>
    </source>
</evidence>
<dbReference type="GO" id="GO:0000155">
    <property type="term" value="F:phosphorelay sensor kinase activity"/>
    <property type="evidence" value="ECO:0007669"/>
    <property type="project" value="InterPro"/>
</dbReference>
<dbReference type="Pfam" id="PF02518">
    <property type="entry name" value="HATPase_c"/>
    <property type="match status" value="1"/>
</dbReference>
<comment type="subcellular location">
    <subcellularLocation>
        <location evidence="2">Cell membrane</location>
        <topology evidence="2">Multi-pass membrane protein</topology>
    </subcellularLocation>
</comment>
<dbReference type="PANTHER" id="PTHR45528">
    <property type="entry name" value="SENSOR HISTIDINE KINASE CPXA"/>
    <property type="match status" value="1"/>
</dbReference>
<dbReference type="OrthoDB" id="594725at2"/>
<evidence type="ECO:0000259" key="15">
    <source>
        <dbReference type="PROSITE" id="PS50109"/>
    </source>
</evidence>
<evidence type="ECO:0000256" key="10">
    <source>
        <dbReference type="ARBA" id="ARBA00022840"/>
    </source>
</evidence>
<feature type="transmembrane region" description="Helical" evidence="14">
    <location>
        <begin position="152"/>
        <end position="174"/>
    </location>
</feature>
<sequence length="458" mass="52634">MKTPSRTFLLYLIPFLIVIFLFSLFIYFSVSNYSENYLFKLLEARANKVAKERFEGEKIPTKTTFSLSETSEKLPHEKDYFIPISAYLNVKNEAKRIGLSEDFFNNVLKNGNAEFISKKYLYKGIKFPSKSGEFIVITAAENYFEINQAKNLINTLIFAIGCAFLLLWYLAFYYSKNIFKPISAITEQVKEISSENLHLRLNDQNRNVELNQLSNTFNDMLDRIETSFETQNNFISNASHELRTPLTAIIGEADVALSKPRQQEDYIETLKIILQEAEKLDNKTKALLFLAQTGFNGKIQKFEKVRIDQLLWDVKENLESMNSKNKIFFDMELLPENPLKLKVNGNIQLLHLAFSNIISNACKYSNFDTVTVSIGASDDFVYIITKDTGIGIPENEIKYIYDPFFRASNTKNYEGYGIGLPLTRNIIRMHNGKILVNSTENQGTIVQITLPILKLENL</sequence>
<dbReference type="Pfam" id="PF00512">
    <property type="entry name" value="HisKA"/>
    <property type="match status" value="1"/>
</dbReference>
<dbReference type="EMBL" id="JRHH01000005">
    <property type="protein sequence ID" value="KGD67091.1"/>
    <property type="molecule type" value="Genomic_DNA"/>
</dbReference>
<dbReference type="InterPro" id="IPR036097">
    <property type="entry name" value="HisK_dim/P_sf"/>
</dbReference>
<dbReference type="Proteomes" id="UP000029554">
    <property type="component" value="Unassembled WGS sequence"/>
</dbReference>
<dbReference type="eggNOG" id="COG2205">
    <property type="taxonomic scope" value="Bacteria"/>
</dbReference>
<dbReference type="CDD" id="cd00082">
    <property type="entry name" value="HisKA"/>
    <property type="match status" value="1"/>
</dbReference>
<evidence type="ECO:0000259" key="16">
    <source>
        <dbReference type="PROSITE" id="PS50885"/>
    </source>
</evidence>